<name>A0ABQ7H1H7_DUNSA</name>
<evidence type="ECO:0000313" key="3">
    <source>
        <dbReference type="Proteomes" id="UP000815325"/>
    </source>
</evidence>
<keyword evidence="3" id="KW-1185">Reference proteome</keyword>
<keyword evidence="1" id="KW-0472">Membrane</keyword>
<feature type="transmembrane region" description="Helical" evidence="1">
    <location>
        <begin position="40"/>
        <end position="65"/>
    </location>
</feature>
<keyword evidence="1" id="KW-0812">Transmembrane</keyword>
<proteinExistence type="predicted"/>
<evidence type="ECO:0000313" key="2">
    <source>
        <dbReference type="EMBL" id="KAF5840716.1"/>
    </source>
</evidence>
<reference evidence="2" key="1">
    <citation type="submission" date="2017-08" db="EMBL/GenBank/DDBJ databases">
        <authorList>
            <person name="Polle J.E."/>
            <person name="Barry K."/>
            <person name="Cushman J."/>
            <person name="Schmutz J."/>
            <person name="Tran D."/>
            <person name="Hathwaick L.T."/>
            <person name="Yim W.C."/>
            <person name="Jenkins J."/>
            <person name="Mckie-Krisberg Z.M."/>
            <person name="Prochnik S."/>
            <person name="Lindquist E."/>
            <person name="Dockter R.B."/>
            <person name="Adam C."/>
            <person name="Molina H."/>
            <person name="Bunkerborg J."/>
            <person name="Jin E."/>
            <person name="Buchheim M."/>
            <person name="Magnuson J."/>
        </authorList>
    </citation>
    <scope>NUCLEOTIDE SEQUENCE</scope>
    <source>
        <strain evidence="2">CCAP 19/18</strain>
    </source>
</reference>
<protein>
    <submittedName>
        <fullName evidence="2">Uncharacterized protein</fullName>
    </submittedName>
</protein>
<evidence type="ECO:0000256" key="1">
    <source>
        <dbReference type="SAM" id="Phobius"/>
    </source>
</evidence>
<sequence>MIQHVVFWARAGFKGALLKIGFGTGEWAPHAAPSPAKATAAVLLCTLITLGSIAAGWIILWHVVLHKINFFRDLLGLNRKHQLESKRRANLEIQRLKTPPLAHSVFPPTHPPLSWRTSAAAASSLCSMLLHEGADLEL</sequence>
<dbReference type="Proteomes" id="UP000815325">
    <property type="component" value="Unassembled WGS sequence"/>
</dbReference>
<gene>
    <name evidence="2" type="ORF">DUNSADRAFT_15811</name>
</gene>
<comment type="caution">
    <text evidence="2">The sequence shown here is derived from an EMBL/GenBank/DDBJ whole genome shotgun (WGS) entry which is preliminary data.</text>
</comment>
<organism evidence="2 3">
    <name type="scientific">Dunaliella salina</name>
    <name type="common">Green alga</name>
    <name type="synonym">Protococcus salinus</name>
    <dbReference type="NCBI Taxonomy" id="3046"/>
    <lineage>
        <taxon>Eukaryota</taxon>
        <taxon>Viridiplantae</taxon>
        <taxon>Chlorophyta</taxon>
        <taxon>core chlorophytes</taxon>
        <taxon>Chlorophyceae</taxon>
        <taxon>CS clade</taxon>
        <taxon>Chlamydomonadales</taxon>
        <taxon>Dunaliellaceae</taxon>
        <taxon>Dunaliella</taxon>
    </lineage>
</organism>
<dbReference type="EMBL" id="MU069505">
    <property type="protein sequence ID" value="KAF5840716.1"/>
    <property type="molecule type" value="Genomic_DNA"/>
</dbReference>
<accession>A0ABQ7H1H7</accession>
<keyword evidence="1" id="KW-1133">Transmembrane helix</keyword>